<evidence type="ECO:0000313" key="2">
    <source>
        <dbReference type="Ensembl" id="ENSGALP00010017778.1"/>
    </source>
</evidence>
<dbReference type="Proteomes" id="UP000000539">
    <property type="component" value="Chromosome 13"/>
</dbReference>
<reference evidence="2" key="1">
    <citation type="submission" date="2020-11" db="EMBL/GenBank/DDBJ databases">
        <title>Gallus gallus (Chicken) genome, bGalGal1, GRCg7b, maternal haplotype autosomes + Z &amp; W.</title>
        <authorList>
            <person name="Warren W."/>
            <person name="Formenti G."/>
            <person name="Fedrigo O."/>
            <person name="Haase B."/>
            <person name="Mountcastle J."/>
            <person name="Balacco J."/>
            <person name="Tracey A."/>
            <person name="Schneider V."/>
            <person name="Okimoto R."/>
            <person name="Cheng H."/>
            <person name="Hawken R."/>
            <person name="Howe K."/>
            <person name="Jarvis E.D."/>
        </authorList>
    </citation>
    <scope>NUCLEOTIDE SEQUENCE [LARGE SCALE GENOMIC DNA]</scope>
    <source>
        <strain evidence="2">Broiler</strain>
    </source>
</reference>
<keyword evidence="3" id="KW-1185">Reference proteome</keyword>
<name>A0A8V0YNR9_CHICK</name>
<feature type="compositionally biased region" description="Basic and acidic residues" evidence="1">
    <location>
        <begin position="253"/>
        <end position="263"/>
    </location>
</feature>
<protein>
    <submittedName>
        <fullName evidence="2">Paired like homeodomain 1</fullName>
    </submittedName>
</protein>
<evidence type="ECO:0000313" key="3">
    <source>
        <dbReference type="Proteomes" id="UP000000539"/>
    </source>
</evidence>
<gene>
    <name evidence="2" type="primary">PITX1</name>
</gene>
<feature type="region of interest" description="Disordered" evidence="1">
    <location>
        <begin position="178"/>
        <end position="352"/>
    </location>
</feature>
<feature type="compositionally biased region" description="Polar residues" evidence="1">
    <location>
        <begin position="216"/>
        <end position="225"/>
    </location>
</feature>
<dbReference type="AlphaFoldDB" id="A0A8V0YNR9"/>
<dbReference type="GlyGen" id="A0A8V0YNR9">
    <property type="glycosylation" value="1 site"/>
</dbReference>
<evidence type="ECO:0000256" key="1">
    <source>
        <dbReference type="SAM" id="MobiDB-lite"/>
    </source>
</evidence>
<dbReference type="Ensembl" id="ENSGALT00010030662.1">
    <property type="protein sequence ID" value="ENSGALP00010017778.1"/>
    <property type="gene ID" value="ENSGALG00010012790.1"/>
</dbReference>
<feature type="region of interest" description="Disordered" evidence="1">
    <location>
        <begin position="141"/>
        <end position="161"/>
    </location>
</feature>
<dbReference type="GeneTree" id="ENSGT01070000257270"/>
<proteinExistence type="predicted"/>
<feature type="compositionally biased region" description="Basic residues" evidence="1">
    <location>
        <begin position="264"/>
        <end position="277"/>
    </location>
</feature>
<dbReference type="OrthoDB" id="6159439at2759"/>
<organism evidence="2 3">
    <name type="scientific">Gallus gallus</name>
    <name type="common">Chicken</name>
    <dbReference type="NCBI Taxonomy" id="9031"/>
    <lineage>
        <taxon>Eukaryota</taxon>
        <taxon>Metazoa</taxon>
        <taxon>Chordata</taxon>
        <taxon>Craniata</taxon>
        <taxon>Vertebrata</taxon>
        <taxon>Euteleostomi</taxon>
        <taxon>Archelosauria</taxon>
        <taxon>Archosauria</taxon>
        <taxon>Dinosauria</taxon>
        <taxon>Saurischia</taxon>
        <taxon>Theropoda</taxon>
        <taxon>Coelurosauria</taxon>
        <taxon>Aves</taxon>
        <taxon>Neognathae</taxon>
        <taxon>Galloanserae</taxon>
        <taxon>Galliformes</taxon>
        <taxon>Phasianidae</taxon>
        <taxon>Phasianinae</taxon>
        <taxon>Gallus</taxon>
    </lineage>
</organism>
<dbReference type="FunCoup" id="A0A8V0YNR9">
    <property type="interactions" value="38"/>
</dbReference>
<accession>A0A8V0YNR9</accession>
<feature type="region of interest" description="Disordered" evidence="1">
    <location>
        <begin position="36"/>
        <end position="77"/>
    </location>
</feature>
<feature type="compositionally biased region" description="Basic and acidic residues" evidence="1">
    <location>
        <begin position="310"/>
        <end position="326"/>
    </location>
</feature>
<feature type="compositionally biased region" description="Basic and acidic residues" evidence="1">
    <location>
        <begin position="65"/>
        <end position="74"/>
    </location>
</feature>
<reference evidence="2" key="3">
    <citation type="submission" date="2025-09" db="UniProtKB">
        <authorList>
            <consortium name="Ensembl"/>
        </authorList>
    </citation>
    <scope>IDENTIFICATION</scope>
    <source>
        <strain evidence="2">broiler</strain>
    </source>
</reference>
<reference evidence="2" key="2">
    <citation type="submission" date="2025-08" db="UniProtKB">
        <authorList>
            <consortium name="Ensembl"/>
        </authorList>
    </citation>
    <scope>IDENTIFICATION</scope>
    <source>
        <strain evidence="2">broiler</strain>
    </source>
</reference>
<sequence length="473" mass="51955">MRERKNNNKAQMPIEPNALSVLKWHRGRTQGRISAEITAGLNAGPRPQRFVPRTHSDPPAPPGREWGRRPREGSAEGGEDLLSVCSVVQRPGQLWGCCRPCLLCKPLNAGRGHPSCDRPFHRVGVSVEALSPSLLFRRAPRAKGDFSRPSPLTPPHPVSRTQPTILFNLAGIGAAEIPPHRRRLSLRERRTARPGGSGRAERPRSFPRGTEVFASRSGTARSSGPLQPPVPGPASRCVRASQCRSDTAEPELGENRGVRSERKREKRRAEKRGRGRRRPGEEEEATEAADPLHQPAAAGAGSHFPAEPLPRYEHAGGDRRVDEPHRAPRPGVVQEPPSQVEKAGAEPADGPVQERLRAAVQRADAALRRHVRRVPLQQLGHQKPHPGAALHQELHLLQLHEPPLLAVHVLGSQQHLLHEHALRDGPLGRAGHGQLRPQQHQQHQRLLAQLGHVLARLSLWAAGLSLQRVPGHL</sequence>